<organism evidence="2 3">
    <name type="scientific">Rhodofomes roseus</name>
    <dbReference type="NCBI Taxonomy" id="34475"/>
    <lineage>
        <taxon>Eukaryota</taxon>
        <taxon>Fungi</taxon>
        <taxon>Dikarya</taxon>
        <taxon>Basidiomycota</taxon>
        <taxon>Agaricomycotina</taxon>
        <taxon>Agaricomycetes</taxon>
        <taxon>Polyporales</taxon>
        <taxon>Rhodofomes</taxon>
    </lineage>
</organism>
<feature type="signal peptide" evidence="1">
    <location>
        <begin position="1"/>
        <end position="19"/>
    </location>
</feature>
<proteinExistence type="predicted"/>
<evidence type="ECO:0000256" key="1">
    <source>
        <dbReference type="SAM" id="SignalP"/>
    </source>
</evidence>
<dbReference type="EMBL" id="SEKV01000510">
    <property type="protein sequence ID" value="TFY56377.1"/>
    <property type="molecule type" value="Genomic_DNA"/>
</dbReference>
<name>A0A4Y9Y470_9APHY</name>
<accession>A0A4Y9Y470</accession>
<gene>
    <name evidence="2" type="ORF">EVJ58_g7683</name>
</gene>
<reference evidence="2 3" key="1">
    <citation type="submission" date="2019-01" db="EMBL/GenBank/DDBJ databases">
        <title>Genome sequencing of the rare red list fungi Fomitopsis rosea.</title>
        <authorList>
            <person name="Buettner E."/>
            <person name="Kellner H."/>
        </authorList>
    </citation>
    <scope>NUCLEOTIDE SEQUENCE [LARGE SCALE GENOMIC DNA]</scope>
    <source>
        <strain evidence="2 3">DSM 105464</strain>
    </source>
</reference>
<evidence type="ECO:0000313" key="2">
    <source>
        <dbReference type="EMBL" id="TFY56377.1"/>
    </source>
</evidence>
<evidence type="ECO:0000313" key="3">
    <source>
        <dbReference type="Proteomes" id="UP000298390"/>
    </source>
</evidence>
<protein>
    <submittedName>
        <fullName evidence="2">Uncharacterized protein</fullName>
    </submittedName>
</protein>
<sequence length="74" mass="7975">MFKWSTARKSMQLFVITLAAIVPDFDSGIGVAAIYGLARQYDSTTGEINNLTSNAACDYEAGASFYLHGDAYSP</sequence>
<dbReference type="STRING" id="34475.A0A4Y9Y470"/>
<dbReference type="AlphaFoldDB" id="A0A4Y9Y470"/>
<dbReference type="Proteomes" id="UP000298390">
    <property type="component" value="Unassembled WGS sequence"/>
</dbReference>
<comment type="caution">
    <text evidence="2">The sequence shown here is derived from an EMBL/GenBank/DDBJ whole genome shotgun (WGS) entry which is preliminary data.</text>
</comment>
<keyword evidence="1" id="KW-0732">Signal</keyword>
<feature type="chain" id="PRO_5021219763" evidence="1">
    <location>
        <begin position="20"/>
        <end position="74"/>
    </location>
</feature>